<feature type="chain" id="PRO_5007857908" evidence="2">
    <location>
        <begin position="21"/>
        <end position="438"/>
    </location>
</feature>
<feature type="transmembrane region" description="Helical" evidence="1">
    <location>
        <begin position="324"/>
        <end position="345"/>
    </location>
</feature>
<dbReference type="OrthoDB" id="4137487at2759"/>
<feature type="domain" description="DUF2427" evidence="3">
    <location>
        <begin position="26"/>
        <end position="123"/>
    </location>
</feature>
<dbReference type="InterPro" id="IPR018825">
    <property type="entry name" value="DUF2427"/>
</dbReference>
<feature type="transmembrane region" description="Helical" evidence="1">
    <location>
        <begin position="290"/>
        <end position="312"/>
    </location>
</feature>
<feature type="transmembrane region" description="Helical" evidence="1">
    <location>
        <begin position="365"/>
        <end position="388"/>
    </location>
</feature>
<evidence type="ECO:0000256" key="2">
    <source>
        <dbReference type="SAM" id="SignalP"/>
    </source>
</evidence>
<feature type="transmembrane region" description="Helical" evidence="1">
    <location>
        <begin position="174"/>
        <end position="200"/>
    </location>
</feature>
<evidence type="ECO:0000256" key="1">
    <source>
        <dbReference type="SAM" id="Phobius"/>
    </source>
</evidence>
<dbReference type="PANTHER" id="PTHR31685:SF2">
    <property type="entry name" value="PROTEIN YTP1"/>
    <property type="match status" value="1"/>
</dbReference>
<dbReference type="InParanoid" id="A0A165FXT7"/>
<dbReference type="CDD" id="cd08760">
    <property type="entry name" value="Cyt_b561_FRRS1_like"/>
    <property type="match status" value="1"/>
</dbReference>
<evidence type="ECO:0000313" key="6">
    <source>
        <dbReference type="Proteomes" id="UP000076842"/>
    </source>
</evidence>
<feature type="domain" description="Protein YTP1-like C-terminal" evidence="4">
    <location>
        <begin position="148"/>
        <end position="385"/>
    </location>
</feature>
<keyword evidence="2" id="KW-0732">Signal</keyword>
<keyword evidence="1" id="KW-0812">Transmembrane</keyword>
<evidence type="ECO:0000259" key="3">
    <source>
        <dbReference type="Pfam" id="PF10348"/>
    </source>
</evidence>
<feature type="transmembrane region" description="Helical" evidence="1">
    <location>
        <begin position="39"/>
        <end position="60"/>
    </location>
</feature>
<sequence length="438" mass="47856">MRPIPSTLLLLVAVAATAYAHEHHGEAEIDPSVPIDTITWLHVALQAFVWLVLFPAGMVLGMVKSRWHIPLQCVGLVLTTAGYILGHSHGGRQFTWTVHVPMATVIIFLLGAQAALGIYLKLHIHQNTLRPWAVRAHGILGKCYPLVGWVQTVFGYVTLGGYCRDGALGQCLAHYIMGSAFIAYGIIMAILLSVGASFIGKKRSQEWFDSWVICLWGIVNTFTEHHGGAWTHKDLQHTMMGVLWWAGGALGIFLSRNNQRTLIPSLIIMMTGWAFSGHAQALMLSTNVHAVFGVTLISAAAARIVEIAFFLRGKPSGTLREGNISSWQWLPPFGLIASGCLFMSATDEELQWADSLGVDHVTYSLILFSAAFIIFLHVLLLIHIYMYAGQSGDLVKEGGVKLENGHGVNGYTPVHVADAEVFELGGLDEEDAEELPTK</sequence>
<dbReference type="Proteomes" id="UP000076842">
    <property type="component" value="Unassembled WGS sequence"/>
</dbReference>
<dbReference type="AlphaFoldDB" id="A0A165FXT7"/>
<dbReference type="Pfam" id="PF10355">
    <property type="entry name" value="Ytp1"/>
    <property type="match status" value="1"/>
</dbReference>
<evidence type="ECO:0000313" key="5">
    <source>
        <dbReference type="EMBL" id="KZT57347.1"/>
    </source>
</evidence>
<protein>
    <submittedName>
        <fullName evidence="5">Membrane protein</fullName>
    </submittedName>
</protein>
<feature type="transmembrane region" description="Helical" evidence="1">
    <location>
        <begin position="207"/>
        <end position="223"/>
    </location>
</feature>
<feature type="signal peptide" evidence="2">
    <location>
        <begin position="1"/>
        <end position="20"/>
    </location>
</feature>
<feature type="transmembrane region" description="Helical" evidence="1">
    <location>
        <begin position="235"/>
        <end position="254"/>
    </location>
</feature>
<evidence type="ECO:0000259" key="4">
    <source>
        <dbReference type="Pfam" id="PF10355"/>
    </source>
</evidence>
<dbReference type="Pfam" id="PF10348">
    <property type="entry name" value="DUF2427"/>
    <property type="match status" value="1"/>
</dbReference>
<dbReference type="InterPro" id="IPR018827">
    <property type="entry name" value="YTP1_C"/>
</dbReference>
<name>A0A165FXT7_9BASI</name>
<proteinExistence type="predicted"/>
<reference evidence="5 6" key="1">
    <citation type="journal article" date="2016" name="Mol. Biol. Evol.">
        <title>Comparative Genomics of Early-Diverging Mushroom-Forming Fungi Provides Insights into the Origins of Lignocellulose Decay Capabilities.</title>
        <authorList>
            <person name="Nagy L.G."/>
            <person name="Riley R."/>
            <person name="Tritt A."/>
            <person name="Adam C."/>
            <person name="Daum C."/>
            <person name="Floudas D."/>
            <person name="Sun H."/>
            <person name="Yadav J.S."/>
            <person name="Pangilinan J."/>
            <person name="Larsson K.H."/>
            <person name="Matsuura K."/>
            <person name="Barry K."/>
            <person name="Labutti K."/>
            <person name="Kuo R."/>
            <person name="Ohm R.A."/>
            <person name="Bhattacharya S.S."/>
            <person name="Shirouzu T."/>
            <person name="Yoshinaga Y."/>
            <person name="Martin F.M."/>
            <person name="Grigoriev I.V."/>
            <person name="Hibbett D.S."/>
        </authorList>
    </citation>
    <scope>NUCLEOTIDE SEQUENCE [LARGE SCALE GENOMIC DNA]</scope>
    <source>
        <strain evidence="5 6">HHB12733</strain>
    </source>
</reference>
<dbReference type="PANTHER" id="PTHR31685">
    <property type="entry name" value="INTEGRAL MEMBRANE PROTEIN (AFU_ORTHOLOGUE AFUA_6G12730)-RELATED"/>
    <property type="match status" value="1"/>
</dbReference>
<keyword evidence="1" id="KW-0472">Membrane</keyword>
<organism evidence="5 6">
    <name type="scientific">Calocera cornea HHB12733</name>
    <dbReference type="NCBI Taxonomy" id="1353952"/>
    <lineage>
        <taxon>Eukaryota</taxon>
        <taxon>Fungi</taxon>
        <taxon>Dikarya</taxon>
        <taxon>Basidiomycota</taxon>
        <taxon>Agaricomycotina</taxon>
        <taxon>Dacrymycetes</taxon>
        <taxon>Dacrymycetales</taxon>
        <taxon>Dacrymycetaceae</taxon>
        <taxon>Calocera</taxon>
    </lineage>
</organism>
<accession>A0A165FXT7</accession>
<gene>
    <name evidence="5" type="ORF">CALCODRAFT_469877</name>
</gene>
<keyword evidence="1" id="KW-1133">Transmembrane helix</keyword>
<feature type="transmembrane region" description="Helical" evidence="1">
    <location>
        <begin position="67"/>
        <end position="86"/>
    </location>
</feature>
<keyword evidence="6" id="KW-1185">Reference proteome</keyword>
<dbReference type="EMBL" id="KV423965">
    <property type="protein sequence ID" value="KZT57347.1"/>
    <property type="molecule type" value="Genomic_DNA"/>
</dbReference>
<feature type="transmembrane region" description="Helical" evidence="1">
    <location>
        <begin position="266"/>
        <end position="284"/>
    </location>
</feature>
<feature type="transmembrane region" description="Helical" evidence="1">
    <location>
        <begin position="143"/>
        <end position="162"/>
    </location>
</feature>
<feature type="transmembrane region" description="Helical" evidence="1">
    <location>
        <begin position="98"/>
        <end position="122"/>
    </location>
</feature>
<dbReference type="STRING" id="1353952.A0A165FXT7"/>